<keyword evidence="6" id="KW-1185">Reference proteome</keyword>
<dbReference type="InterPro" id="IPR009057">
    <property type="entry name" value="Homeodomain-like_sf"/>
</dbReference>
<dbReference type="PANTHER" id="PTHR46796:SF6">
    <property type="entry name" value="ARAC SUBFAMILY"/>
    <property type="match status" value="1"/>
</dbReference>
<dbReference type="GO" id="GO:0043565">
    <property type="term" value="F:sequence-specific DNA binding"/>
    <property type="evidence" value="ECO:0007669"/>
    <property type="project" value="InterPro"/>
</dbReference>
<organism evidence="5 6">
    <name type="scientific">Pseudonocardia hydrocarbonoxydans</name>
    <dbReference type="NCBI Taxonomy" id="76726"/>
    <lineage>
        <taxon>Bacteria</taxon>
        <taxon>Bacillati</taxon>
        <taxon>Actinomycetota</taxon>
        <taxon>Actinomycetes</taxon>
        <taxon>Pseudonocardiales</taxon>
        <taxon>Pseudonocardiaceae</taxon>
        <taxon>Pseudonocardia</taxon>
    </lineage>
</organism>
<dbReference type="Pfam" id="PF14525">
    <property type="entry name" value="AraC_binding_2"/>
    <property type="match status" value="1"/>
</dbReference>
<dbReference type="InterPro" id="IPR011051">
    <property type="entry name" value="RmlC_Cupin_sf"/>
</dbReference>
<dbReference type="InterPro" id="IPR020449">
    <property type="entry name" value="Tscrpt_reg_AraC-type_HTH"/>
</dbReference>
<dbReference type="RefSeq" id="WP_170183722.1">
    <property type="nucleotide sequence ID" value="NZ_BAAARZ010000016.1"/>
</dbReference>
<dbReference type="SUPFAM" id="SSF51182">
    <property type="entry name" value="RmlC-like cupins"/>
    <property type="match status" value="1"/>
</dbReference>
<feature type="domain" description="HTH araC/xylS-type" evidence="4">
    <location>
        <begin position="206"/>
        <end position="306"/>
    </location>
</feature>
<dbReference type="PRINTS" id="PR00032">
    <property type="entry name" value="HTHARAC"/>
</dbReference>
<comment type="caution">
    <text evidence="5">The sequence shown here is derived from an EMBL/GenBank/DDBJ whole genome shotgun (WGS) entry which is preliminary data.</text>
</comment>
<evidence type="ECO:0000313" key="6">
    <source>
        <dbReference type="Proteomes" id="UP000320338"/>
    </source>
</evidence>
<dbReference type="Proteomes" id="UP000320338">
    <property type="component" value="Unassembled WGS sequence"/>
</dbReference>
<dbReference type="GO" id="GO:0003700">
    <property type="term" value="F:DNA-binding transcription factor activity"/>
    <property type="evidence" value="ECO:0007669"/>
    <property type="project" value="InterPro"/>
</dbReference>
<accession>A0A4Y3WL45</accession>
<dbReference type="EMBL" id="BJNG01000015">
    <property type="protein sequence ID" value="GEC19504.1"/>
    <property type="molecule type" value="Genomic_DNA"/>
</dbReference>
<evidence type="ECO:0000256" key="3">
    <source>
        <dbReference type="ARBA" id="ARBA00023163"/>
    </source>
</evidence>
<gene>
    <name evidence="5" type="ORF">PHY01_17870</name>
</gene>
<dbReference type="InterPro" id="IPR050204">
    <property type="entry name" value="AraC_XylS_family_regulators"/>
</dbReference>
<dbReference type="Pfam" id="PF12833">
    <property type="entry name" value="HTH_18"/>
    <property type="match status" value="1"/>
</dbReference>
<sequence>MGSPPTTTDRLDVWRDLIRDHFVALDIDADRRDRFRGSVRCTELGHLRVASVVSGPQGFRRTPGLVRRLPDDYLQVGLVASGAARVVQDGRDAVLGPGDFAVYETDRPFHWGMTDDWELLVFTWPRASIALDDTASRQLTARALTGRDGLGAIVGRMLRVLVAAPPELSAAGAVRLADEVAELVTTVAGEQVRPPAPTRAADDLLRRIDAHIAEHLADPDLGPTGIAAAHFVSTRHLHRLFAHRGGTVAQQIQRMRLERCRRELRDPRSTRSITEVSRHWGFTDLAAFSRAFRTAYGMSPSAWRAQGRDSP</sequence>
<dbReference type="PANTHER" id="PTHR46796">
    <property type="entry name" value="HTH-TYPE TRANSCRIPTIONAL ACTIVATOR RHAS-RELATED"/>
    <property type="match status" value="1"/>
</dbReference>
<dbReference type="AlphaFoldDB" id="A0A4Y3WL45"/>
<keyword evidence="3" id="KW-0804">Transcription</keyword>
<evidence type="ECO:0000256" key="1">
    <source>
        <dbReference type="ARBA" id="ARBA00023015"/>
    </source>
</evidence>
<reference evidence="5 6" key="1">
    <citation type="submission" date="2019-06" db="EMBL/GenBank/DDBJ databases">
        <title>Whole genome shotgun sequence of Pseudonocardia hydrocarbonoxydans NBRC 14498.</title>
        <authorList>
            <person name="Hosoyama A."/>
            <person name="Uohara A."/>
            <person name="Ohji S."/>
            <person name="Ichikawa N."/>
        </authorList>
    </citation>
    <scope>NUCLEOTIDE SEQUENCE [LARGE SCALE GENOMIC DNA]</scope>
    <source>
        <strain evidence="5 6">NBRC 14498</strain>
    </source>
</reference>
<dbReference type="SUPFAM" id="SSF46689">
    <property type="entry name" value="Homeodomain-like"/>
    <property type="match status" value="1"/>
</dbReference>
<dbReference type="PROSITE" id="PS01124">
    <property type="entry name" value="HTH_ARAC_FAMILY_2"/>
    <property type="match status" value="1"/>
</dbReference>
<dbReference type="SMART" id="SM00342">
    <property type="entry name" value="HTH_ARAC"/>
    <property type="match status" value="1"/>
</dbReference>
<protein>
    <recommendedName>
        <fullName evidence="4">HTH araC/xylS-type domain-containing protein</fullName>
    </recommendedName>
</protein>
<evidence type="ECO:0000256" key="2">
    <source>
        <dbReference type="ARBA" id="ARBA00023125"/>
    </source>
</evidence>
<evidence type="ECO:0000259" key="4">
    <source>
        <dbReference type="PROSITE" id="PS01124"/>
    </source>
</evidence>
<evidence type="ECO:0000313" key="5">
    <source>
        <dbReference type="EMBL" id="GEC19504.1"/>
    </source>
</evidence>
<dbReference type="Gene3D" id="1.10.10.60">
    <property type="entry name" value="Homeodomain-like"/>
    <property type="match status" value="1"/>
</dbReference>
<dbReference type="InterPro" id="IPR035418">
    <property type="entry name" value="AraC-bd_2"/>
</dbReference>
<name>A0A4Y3WL45_9PSEU</name>
<proteinExistence type="predicted"/>
<keyword evidence="2" id="KW-0238">DNA-binding</keyword>
<keyword evidence="1" id="KW-0805">Transcription regulation</keyword>
<dbReference type="InterPro" id="IPR018060">
    <property type="entry name" value="HTH_AraC"/>
</dbReference>